<protein>
    <submittedName>
        <fullName evidence="1">Uncharacterized protein</fullName>
    </submittedName>
</protein>
<reference evidence="1" key="1">
    <citation type="journal article" date="2015" name="Nature">
        <title>Complex archaea that bridge the gap between prokaryotes and eukaryotes.</title>
        <authorList>
            <person name="Spang A."/>
            <person name="Saw J.H."/>
            <person name="Jorgensen S.L."/>
            <person name="Zaremba-Niedzwiedzka K."/>
            <person name="Martijn J."/>
            <person name="Lind A.E."/>
            <person name="van Eijk R."/>
            <person name="Schleper C."/>
            <person name="Guy L."/>
            <person name="Ettema T.J."/>
        </authorList>
    </citation>
    <scope>NUCLEOTIDE SEQUENCE</scope>
</reference>
<comment type="caution">
    <text evidence="1">The sequence shown here is derived from an EMBL/GenBank/DDBJ whole genome shotgun (WGS) entry which is preliminary data.</text>
</comment>
<proteinExistence type="predicted"/>
<dbReference type="AlphaFoldDB" id="A0A0F8YUA5"/>
<sequence>MELSEWMAFFILRNEQQEQPEENLEAKVKNEFEMYNIGVK</sequence>
<evidence type="ECO:0000313" key="1">
    <source>
        <dbReference type="EMBL" id="KKK85032.1"/>
    </source>
</evidence>
<name>A0A0F8YUA5_9ZZZZ</name>
<organism evidence="1">
    <name type="scientific">marine sediment metagenome</name>
    <dbReference type="NCBI Taxonomy" id="412755"/>
    <lineage>
        <taxon>unclassified sequences</taxon>
        <taxon>metagenomes</taxon>
        <taxon>ecological metagenomes</taxon>
    </lineage>
</organism>
<gene>
    <name evidence="1" type="ORF">LCGC14_2777370</name>
</gene>
<dbReference type="EMBL" id="LAZR01051495">
    <property type="protein sequence ID" value="KKK85032.1"/>
    <property type="molecule type" value="Genomic_DNA"/>
</dbReference>
<accession>A0A0F8YUA5</accession>